<sequence>MADDERAGSSRHGHTVPASGPRRAHSQREQRRSERRSDIVDPQHSAVRKSRLWSVRAVALNNPAFNNPAFQDPKAVQTYPGGAQAANLGGPTQFATAQRAGTDAAANARLEGMYAAPTAGATETDRMTVEDTVMKTVGLFAILLVTAAVGWVWTLGGLTITGDTAQQISMAPWLIGLAGGFILSMVVIFTSRKKVRPALIWAYAAFEGLFIGGISAFFEVLYPGIVMQATLATFAVVGVTLALFASGKVRASKKATKIFMIAMIGYMVFALLNLVLMWTGVLPADQAFGLYSASIMGIPLGLIIGVFVVILAAYSLVLDFDMIQRGVRNRAPRQYAWLGAFGIMVTVVWLYVEILRMIAIIRGSN</sequence>
<dbReference type="PANTHER" id="PTHR41282:SF1">
    <property type="entry name" value="CONSERVED TRANSMEMBRANE PROTEIN-RELATED"/>
    <property type="match status" value="1"/>
</dbReference>
<feature type="transmembrane region" description="Helical" evidence="2">
    <location>
        <begin position="224"/>
        <end position="246"/>
    </location>
</feature>
<keyword evidence="2" id="KW-1133">Transmembrane helix</keyword>
<evidence type="ECO:0000256" key="1">
    <source>
        <dbReference type="SAM" id="MobiDB-lite"/>
    </source>
</evidence>
<organism evidence="3 4">
    <name type="scientific">Microbacterium aurantiacum</name>
    <dbReference type="NCBI Taxonomy" id="162393"/>
    <lineage>
        <taxon>Bacteria</taxon>
        <taxon>Bacillati</taxon>
        <taxon>Actinomycetota</taxon>
        <taxon>Actinomycetes</taxon>
        <taxon>Micrococcales</taxon>
        <taxon>Microbacteriaceae</taxon>
        <taxon>Microbacterium</taxon>
    </lineage>
</organism>
<evidence type="ECO:0000256" key="2">
    <source>
        <dbReference type="SAM" id="Phobius"/>
    </source>
</evidence>
<evidence type="ECO:0000313" key="4">
    <source>
        <dbReference type="Proteomes" id="UP001183582"/>
    </source>
</evidence>
<feature type="transmembrane region" description="Helical" evidence="2">
    <location>
        <begin position="198"/>
        <end position="218"/>
    </location>
</feature>
<dbReference type="Proteomes" id="UP001183582">
    <property type="component" value="Unassembled WGS sequence"/>
</dbReference>
<name>A0AAJ2HEP5_9MICO</name>
<proteinExistence type="predicted"/>
<accession>A0AAJ2HEP5</accession>
<dbReference type="EMBL" id="JAHWXH010000001">
    <property type="protein sequence ID" value="MDS0244132.1"/>
    <property type="molecule type" value="Genomic_DNA"/>
</dbReference>
<keyword evidence="2" id="KW-0812">Transmembrane</keyword>
<evidence type="ECO:0000313" key="3">
    <source>
        <dbReference type="EMBL" id="MDS0244132.1"/>
    </source>
</evidence>
<feature type="compositionally biased region" description="Basic and acidic residues" evidence="1">
    <location>
        <begin position="26"/>
        <end position="41"/>
    </location>
</feature>
<protein>
    <submittedName>
        <fullName evidence="3">Bax inhibitor-1/YccA family protein</fullName>
    </submittedName>
</protein>
<dbReference type="Pfam" id="PF12811">
    <property type="entry name" value="BaxI_1"/>
    <property type="match status" value="1"/>
</dbReference>
<feature type="region of interest" description="Disordered" evidence="1">
    <location>
        <begin position="1"/>
        <end position="46"/>
    </location>
</feature>
<dbReference type="InterPro" id="IPR010539">
    <property type="entry name" value="BaxI_1-like"/>
</dbReference>
<dbReference type="PANTHER" id="PTHR41282">
    <property type="entry name" value="CONSERVED TRANSMEMBRANE PROTEIN-RELATED"/>
    <property type="match status" value="1"/>
</dbReference>
<feature type="transmembrane region" description="Helical" evidence="2">
    <location>
        <begin position="173"/>
        <end position="191"/>
    </location>
</feature>
<feature type="transmembrane region" description="Helical" evidence="2">
    <location>
        <begin position="258"/>
        <end position="278"/>
    </location>
</feature>
<dbReference type="AlphaFoldDB" id="A0AAJ2HEP5"/>
<comment type="caution">
    <text evidence="3">The sequence shown here is derived from an EMBL/GenBank/DDBJ whole genome shotgun (WGS) entry which is preliminary data.</text>
</comment>
<feature type="transmembrane region" description="Helical" evidence="2">
    <location>
        <begin position="136"/>
        <end position="153"/>
    </location>
</feature>
<gene>
    <name evidence="3" type="ORF">KZC50_00740</name>
</gene>
<keyword evidence="2" id="KW-0472">Membrane</keyword>
<feature type="transmembrane region" description="Helical" evidence="2">
    <location>
        <begin position="335"/>
        <end position="352"/>
    </location>
</feature>
<reference evidence="3 4" key="1">
    <citation type="submission" date="2021-06" db="EMBL/GenBank/DDBJ databases">
        <title>Genome-based taxonomic framework of Microbacterium strains isolated from marine environment, the description of four new species and reclassification of four preexisting species.</title>
        <authorList>
            <person name="Lee S.D."/>
            <person name="Kim S.-M."/>
            <person name="Byeon Y.-S."/>
            <person name="Yang H.L."/>
            <person name="Kim I.S."/>
        </authorList>
    </citation>
    <scope>NUCLEOTIDE SEQUENCE [LARGE SCALE GENOMIC DNA]</scope>
    <source>
        <strain evidence="3 4">KACC 20514</strain>
    </source>
</reference>
<feature type="transmembrane region" description="Helical" evidence="2">
    <location>
        <begin position="290"/>
        <end position="314"/>
    </location>
</feature>